<accession>A0ABR8PT94</accession>
<dbReference type="InterPro" id="IPR056375">
    <property type="entry name" value="Idi_bact"/>
</dbReference>
<keyword evidence="6" id="KW-0460">Magnesium</keyword>
<evidence type="ECO:0000259" key="11">
    <source>
        <dbReference type="PROSITE" id="PS51462"/>
    </source>
</evidence>
<dbReference type="InterPro" id="IPR015797">
    <property type="entry name" value="NUDIX_hydrolase-like_dom_sf"/>
</dbReference>
<dbReference type="PROSITE" id="PS51462">
    <property type="entry name" value="NUDIX"/>
    <property type="match status" value="1"/>
</dbReference>
<evidence type="ECO:0000313" key="12">
    <source>
        <dbReference type="EMBL" id="MBD7911396.1"/>
    </source>
</evidence>
<comment type="similarity">
    <text evidence="2">Belongs to the IPP isomerase type 1 family.</text>
</comment>
<dbReference type="GO" id="GO:0004452">
    <property type="term" value="F:isopentenyl-diphosphate delta-isomerase activity"/>
    <property type="evidence" value="ECO:0007669"/>
    <property type="project" value="UniProtKB-EC"/>
</dbReference>
<evidence type="ECO:0000256" key="4">
    <source>
        <dbReference type="ARBA" id="ARBA00022490"/>
    </source>
</evidence>
<feature type="domain" description="Nudix hydrolase" evidence="11">
    <location>
        <begin position="27"/>
        <end position="159"/>
    </location>
</feature>
<protein>
    <recommendedName>
        <fullName evidence="3 10">Isopentenyl-diphosphate delta-isomerase</fullName>
        <ecNumber evidence="3 10">5.3.3.2</ecNumber>
    </recommendedName>
</protein>
<dbReference type="Proteomes" id="UP000627781">
    <property type="component" value="Unassembled WGS sequence"/>
</dbReference>
<evidence type="ECO:0000256" key="10">
    <source>
        <dbReference type="NCBIfam" id="TIGR02150"/>
    </source>
</evidence>
<organism evidence="12 13">
    <name type="scientific">Clostridium cibarium</name>
    <dbReference type="NCBI Taxonomy" id="2762247"/>
    <lineage>
        <taxon>Bacteria</taxon>
        <taxon>Bacillati</taxon>
        <taxon>Bacillota</taxon>
        <taxon>Clostridia</taxon>
        <taxon>Eubacteriales</taxon>
        <taxon>Clostridiaceae</taxon>
        <taxon>Clostridium</taxon>
    </lineage>
</organism>
<dbReference type="PANTHER" id="PTHR10885:SF0">
    <property type="entry name" value="ISOPENTENYL-DIPHOSPHATE DELTA-ISOMERASE"/>
    <property type="match status" value="1"/>
</dbReference>
<dbReference type="RefSeq" id="WP_191768250.1">
    <property type="nucleotide sequence ID" value="NZ_JACSRA010000011.1"/>
</dbReference>
<keyword evidence="8" id="KW-0414">Isoprene biosynthesis</keyword>
<reference evidence="12 13" key="1">
    <citation type="submission" date="2020-08" db="EMBL/GenBank/DDBJ databases">
        <title>A Genomic Blueprint of the Chicken Gut Microbiome.</title>
        <authorList>
            <person name="Gilroy R."/>
            <person name="Ravi A."/>
            <person name="Getino M."/>
            <person name="Pursley I."/>
            <person name="Horton D.L."/>
            <person name="Alikhan N.-F."/>
            <person name="Baker D."/>
            <person name="Gharbi K."/>
            <person name="Hall N."/>
            <person name="Watson M."/>
            <person name="Adriaenssens E.M."/>
            <person name="Foster-Nyarko E."/>
            <person name="Jarju S."/>
            <person name="Secka A."/>
            <person name="Antonio M."/>
            <person name="Oren A."/>
            <person name="Chaudhuri R."/>
            <person name="La Ragione R.M."/>
            <person name="Hildebrand F."/>
            <person name="Pallen M.J."/>
        </authorList>
    </citation>
    <scope>NUCLEOTIDE SEQUENCE [LARGE SCALE GENOMIC DNA]</scope>
    <source>
        <strain evidence="12 13">Sa3CVN1</strain>
    </source>
</reference>
<dbReference type="SUPFAM" id="SSF55811">
    <property type="entry name" value="Nudix"/>
    <property type="match status" value="1"/>
</dbReference>
<evidence type="ECO:0000256" key="9">
    <source>
        <dbReference type="ARBA" id="ARBA00023235"/>
    </source>
</evidence>
<dbReference type="InterPro" id="IPR000086">
    <property type="entry name" value="NUDIX_hydrolase_dom"/>
</dbReference>
<sequence>MEEVILVDKKDNIVGKCEKIEAHHKGLRHRAFSVFIFNSKGEMLIQKRALHKYHSPGLWSNSCCSHPRINETTEYAAHRRLKEELGFDCEIIEKTTFCYETSLNNNLYENEYDHIFVGIYDGIVIVNDDEIEEFAWINMKELLKEVEKKPDDFTFWFKKILNYNIKEIC</sequence>
<dbReference type="PANTHER" id="PTHR10885">
    <property type="entry name" value="ISOPENTENYL-DIPHOSPHATE DELTA-ISOMERASE"/>
    <property type="match status" value="1"/>
</dbReference>
<evidence type="ECO:0000256" key="6">
    <source>
        <dbReference type="ARBA" id="ARBA00022842"/>
    </source>
</evidence>
<gene>
    <name evidence="12" type="primary">idi</name>
    <name evidence="12" type="ORF">H9661_08515</name>
</gene>
<dbReference type="Gene3D" id="3.90.79.10">
    <property type="entry name" value="Nucleoside Triphosphate Pyrophosphohydrolase"/>
    <property type="match status" value="1"/>
</dbReference>
<comment type="caution">
    <text evidence="12">The sequence shown here is derived from an EMBL/GenBank/DDBJ whole genome shotgun (WGS) entry which is preliminary data.</text>
</comment>
<evidence type="ECO:0000256" key="2">
    <source>
        <dbReference type="ARBA" id="ARBA00007579"/>
    </source>
</evidence>
<evidence type="ECO:0000256" key="8">
    <source>
        <dbReference type="ARBA" id="ARBA00023229"/>
    </source>
</evidence>
<evidence type="ECO:0000256" key="7">
    <source>
        <dbReference type="ARBA" id="ARBA00023211"/>
    </source>
</evidence>
<evidence type="ECO:0000256" key="5">
    <source>
        <dbReference type="ARBA" id="ARBA00022723"/>
    </source>
</evidence>
<dbReference type="EC" id="5.3.3.2" evidence="3 10"/>
<keyword evidence="5" id="KW-0479">Metal-binding</keyword>
<keyword evidence="13" id="KW-1185">Reference proteome</keyword>
<dbReference type="CDD" id="cd02885">
    <property type="entry name" value="NUDIX_IPP_Isomerase"/>
    <property type="match status" value="1"/>
</dbReference>
<evidence type="ECO:0000313" key="13">
    <source>
        <dbReference type="Proteomes" id="UP000627781"/>
    </source>
</evidence>
<keyword evidence="4" id="KW-0963">Cytoplasm</keyword>
<dbReference type="EMBL" id="JACSRA010000011">
    <property type="protein sequence ID" value="MBD7911396.1"/>
    <property type="molecule type" value="Genomic_DNA"/>
</dbReference>
<evidence type="ECO:0000256" key="1">
    <source>
        <dbReference type="ARBA" id="ARBA00004826"/>
    </source>
</evidence>
<proteinExistence type="inferred from homology"/>
<evidence type="ECO:0000256" key="3">
    <source>
        <dbReference type="ARBA" id="ARBA00012057"/>
    </source>
</evidence>
<dbReference type="PIRSF" id="PIRSF018427">
    <property type="entry name" value="Isopntndiph_ism"/>
    <property type="match status" value="1"/>
</dbReference>
<name>A0ABR8PT94_9CLOT</name>
<comment type="pathway">
    <text evidence="1">Isoprenoid biosynthesis; dimethylallyl diphosphate biosynthesis; dimethylallyl diphosphate from isopentenyl diphosphate: step 1/1.</text>
</comment>
<keyword evidence="7" id="KW-0464">Manganese</keyword>
<dbReference type="InterPro" id="IPR011876">
    <property type="entry name" value="IsopentenylPP_isomerase_typ1"/>
</dbReference>
<keyword evidence="9 12" id="KW-0413">Isomerase</keyword>
<dbReference type="HAMAP" id="MF_00202">
    <property type="entry name" value="Idi"/>
    <property type="match status" value="1"/>
</dbReference>
<dbReference type="Pfam" id="PF00293">
    <property type="entry name" value="NUDIX"/>
    <property type="match status" value="1"/>
</dbReference>
<dbReference type="NCBIfam" id="NF002995">
    <property type="entry name" value="PRK03759.1"/>
    <property type="match status" value="1"/>
</dbReference>
<dbReference type="NCBIfam" id="TIGR02150">
    <property type="entry name" value="IPP_isom_1"/>
    <property type="match status" value="1"/>
</dbReference>